<reference evidence="1" key="1">
    <citation type="submission" date="2021-01" db="EMBL/GenBank/DDBJ databases">
        <authorList>
            <person name="Corre E."/>
            <person name="Pelletier E."/>
            <person name="Niang G."/>
            <person name="Scheremetjew M."/>
            <person name="Finn R."/>
            <person name="Kale V."/>
            <person name="Holt S."/>
            <person name="Cochrane G."/>
            <person name="Meng A."/>
            <person name="Brown T."/>
            <person name="Cohen L."/>
        </authorList>
    </citation>
    <scope>NUCLEOTIDE SEQUENCE</scope>
    <source>
        <strain evidence="1">CCMP3107</strain>
    </source>
</reference>
<dbReference type="EMBL" id="HBIU01046075">
    <property type="protein sequence ID" value="CAE0641872.1"/>
    <property type="molecule type" value="Transcribed_RNA"/>
</dbReference>
<dbReference type="AlphaFoldDB" id="A0A7S3Y5Q1"/>
<name>A0A7S3Y5Q1_HETAK</name>
<organism evidence="1">
    <name type="scientific">Heterosigma akashiwo</name>
    <name type="common">Chromophytic alga</name>
    <name type="synonym">Heterosigma carterae</name>
    <dbReference type="NCBI Taxonomy" id="2829"/>
    <lineage>
        <taxon>Eukaryota</taxon>
        <taxon>Sar</taxon>
        <taxon>Stramenopiles</taxon>
        <taxon>Ochrophyta</taxon>
        <taxon>Raphidophyceae</taxon>
        <taxon>Chattonellales</taxon>
        <taxon>Chattonellaceae</taxon>
        <taxon>Heterosigma</taxon>
    </lineage>
</organism>
<proteinExistence type="predicted"/>
<accession>A0A7S3Y5Q1</accession>
<sequence length="155" mass="17205">MMDVEFDGCLLGTSLSHLENKILSLLKVAKALVASNSSEASEVSMVLNDLIGELEKVELAAGDLVRSILHDVIDKAVSLHEWERGPFGAARGGFMIPSSWLLEKQGLMEQVDQIEKEAAGMDLVERLMDWGRAQAFTFLLIYQLFCVMFAHQYSV</sequence>
<evidence type="ECO:0000313" key="1">
    <source>
        <dbReference type="EMBL" id="CAE0641872.1"/>
    </source>
</evidence>
<gene>
    <name evidence="1" type="ORF">HAKA00212_LOCUS20702</name>
</gene>
<protein>
    <submittedName>
        <fullName evidence="1">Uncharacterized protein</fullName>
    </submittedName>
</protein>